<dbReference type="InterPro" id="IPR013154">
    <property type="entry name" value="ADH-like_N"/>
</dbReference>
<dbReference type="Gene3D" id="3.90.180.10">
    <property type="entry name" value="Medium-chain alcohol dehydrogenases, catalytic domain"/>
    <property type="match status" value="1"/>
</dbReference>
<dbReference type="Pfam" id="PF08240">
    <property type="entry name" value="ADH_N"/>
    <property type="match status" value="1"/>
</dbReference>
<dbReference type="OrthoDB" id="146629at2157"/>
<name>A0A1N7D0V1_9EURY</name>
<feature type="domain" description="Enoyl reductase (ER)" evidence="1">
    <location>
        <begin position="25"/>
        <end position="335"/>
    </location>
</feature>
<dbReference type="Gene3D" id="3.40.50.720">
    <property type="entry name" value="NAD(P)-binding Rossmann-like Domain"/>
    <property type="match status" value="1"/>
</dbReference>
<dbReference type="GO" id="GO:0043168">
    <property type="term" value="F:anion binding"/>
    <property type="evidence" value="ECO:0007669"/>
    <property type="project" value="UniProtKB-ARBA"/>
</dbReference>
<organism evidence="2 3">
    <name type="scientific">Haladaptatus litoreus</name>
    <dbReference type="NCBI Taxonomy" id="553468"/>
    <lineage>
        <taxon>Archaea</taxon>
        <taxon>Methanobacteriati</taxon>
        <taxon>Methanobacteriota</taxon>
        <taxon>Stenosarchaea group</taxon>
        <taxon>Halobacteria</taxon>
        <taxon>Halobacteriales</taxon>
        <taxon>Haladaptataceae</taxon>
        <taxon>Haladaptatus</taxon>
    </lineage>
</organism>
<evidence type="ECO:0000259" key="1">
    <source>
        <dbReference type="SMART" id="SM00829"/>
    </source>
</evidence>
<dbReference type="SUPFAM" id="SSF50129">
    <property type="entry name" value="GroES-like"/>
    <property type="match status" value="1"/>
</dbReference>
<dbReference type="Proteomes" id="UP000186914">
    <property type="component" value="Unassembled WGS sequence"/>
</dbReference>
<dbReference type="InterPro" id="IPR020843">
    <property type="entry name" value="ER"/>
</dbReference>
<proteinExistence type="predicted"/>
<dbReference type="InterPro" id="IPR050700">
    <property type="entry name" value="YIM1/Zinc_Alcohol_DH_Fams"/>
</dbReference>
<protein>
    <submittedName>
        <fullName evidence="2">NADPH:quinone reductase</fullName>
    </submittedName>
</protein>
<dbReference type="SUPFAM" id="SSF51735">
    <property type="entry name" value="NAD(P)-binding Rossmann-fold domains"/>
    <property type="match status" value="1"/>
</dbReference>
<dbReference type="InterPro" id="IPR036291">
    <property type="entry name" value="NAD(P)-bd_dom_sf"/>
</dbReference>
<reference evidence="3" key="1">
    <citation type="submission" date="2017-01" db="EMBL/GenBank/DDBJ databases">
        <authorList>
            <person name="Varghese N."/>
            <person name="Submissions S."/>
        </authorList>
    </citation>
    <scope>NUCLEOTIDE SEQUENCE [LARGE SCALE GENOMIC DNA]</scope>
    <source>
        <strain evidence="3">CGMCC 1.7737</strain>
    </source>
</reference>
<dbReference type="PANTHER" id="PTHR11695">
    <property type="entry name" value="ALCOHOL DEHYDROGENASE RELATED"/>
    <property type="match status" value="1"/>
</dbReference>
<dbReference type="GO" id="GO:0030554">
    <property type="term" value="F:adenyl nucleotide binding"/>
    <property type="evidence" value="ECO:0007669"/>
    <property type="project" value="UniProtKB-ARBA"/>
</dbReference>
<keyword evidence="3" id="KW-1185">Reference proteome</keyword>
<dbReference type="InterPro" id="IPR011032">
    <property type="entry name" value="GroES-like_sf"/>
</dbReference>
<accession>A0A1N7D0V1</accession>
<dbReference type="Pfam" id="PF13602">
    <property type="entry name" value="ADH_zinc_N_2"/>
    <property type="match status" value="1"/>
</dbReference>
<dbReference type="CDD" id="cd08267">
    <property type="entry name" value="MDR1"/>
    <property type="match status" value="1"/>
</dbReference>
<dbReference type="GO" id="GO:0016616">
    <property type="term" value="F:oxidoreductase activity, acting on the CH-OH group of donors, NAD or NADP as acceptor"/>
    <property type="evidence" value="ECO:0007669"/>
    <property type="project" value="UniProtKB-ARBA"/>
</dbReference>
<dbReference type="GO" id="GO:0044281">
    <property type="term" value="P:small molecule metabolic process"/>
    <property type="evidence" value="ECO:0007669"/>
    <property type="project" value="UniProtKB-ARBA"/>
</dbReference>
<evidence type="ECO:0000313" key="3">
    <source>
        <dbReference type="Proteomes" id="UP000186914"/>
    </source>
</evidence>
<dbReference type="EMBL" id="FTNO01000003">
    <property type="protein sequence ID" value="SIR69354.1"/>
    <property type="molecule type" value="Genomic_DNA"/>
</dbReference>
<gene>
    <name evidence="2" type="ORF">SAMN05421858_3386</name>
</gene>
<dbReference type="PANTHER" id="PTHR11695:SF648">
    <property type="entry name" value="ZINC-BINDING OXIDOREDUCTASE"/>
    <property type="match status" value="1"/>
</dbReference>
<dbReference type="AlphaFoldDB" id="A0A1N7D0V1"/>
<sequence length="338" mass="35723">MPTTATERTTRTDTRMKAVAAKEYGGPEVLRLYSAPKPTPESDEVLIRVRASTVGPANSAMREGRPFPVRFFSGLRRPTSIPGDAFAGNIAAVGRDVTRFGVGDRVFGTTAPESGAHAEYVCVPEDGTLELTPAGVSDAEAAAVADNGLTALLFLRDVADLQPGQFILVNGASGGIGTFAVQLATHFGAEVTGVCSTKNVDLVRSLGADTVVDYTTTDAAKTGGTYDVIFDAVGKGSFAQFENALNPGGLYMTTVPSVRILLEMARTRLVGDKRAVFAPTGMKPAGVRKKYLGELRKLLDSGVIRSVIGRRYPVAEIVEAHRYVDTGHKRGTAVVTID</sequence>
<dbReference type="SMART" id="SM00829">
    <property type="entry name" value="PKS_ER"/>
    <property type="match status" value="1"/>
</dbReference>
<dbReference type="RefSeq" id="WP_217694345.1">
    <property type="nucleotide sequence ID" value="NZ_FTNO01000003.1"/>
</dbReference>
<evidence type="ECO:0000313" key="2">
    <source>
        <dbReference type="EMBL" id="SIR69354.1"/>
    </source>
</evidence>